<gene>
    <name evidence="1" type="ORF">EA655_10560</name>
</gene>
<dbReference type="Proteomes" id="UP000294164">
    <property type="component" value="Unassembled WGS sequence"/>
</dbReference>
<dbReference type="EMBL" id="SHMG01000005">
    <property type="protein sequence ID" value="TAA42464.1"/>
    <property type="molecule type" value="Genomic_DNA"/>
</dbReference>
<reference evidence="1 2" key="1">
    <citation type="submission" date="2019-02" db="EMBL/GenBank/DDBJ databases">
        <title>WGS of Pseudoxanthomonas species novum from clinical isolates.</title>
        <authorList>
            <person name="Bernier A.-M."/>
            <person name="Bernard K."/>
            <person name="Vachon A."/>
        </authorList>
    </citation>
    <scope>NUCLEOTIDE SEQUENCE [LARGE SCALE GENOMIC DNA]</scope>
    <source>
        <strain evidence="1 2">NML130969</strain>
    </source>
</reference>
<evidence type="ECO:0000313" key="1">
    <source>
        <dbReference type="EMBL" id="TAA42464.1"/>
    </source>
</evidence>
<name>A0A4Q8M4W3_9GAMM</name>
<dbReference type="RefSeq" id="WP_130534475.1">
    <property type="nucleotide sequence ID" value="NZ_SHMG01000005.1"/>
</dbReference>
<dbReference type="OrthoDB" id="6059249at2"/>
<evidence type="ECO:0000313" key="2">
    <source>
        <dbReference type="Proteomes" id="UP000294164"/>
    </source>
</evidence>
<proteinExistence type="predicted"/>
<accession>A0A4Q8M4W3</accession>
<organism evidence="1 2">
    <name type="scientific">Pseudoxanthomonas winnipegensis</name>
    <dbReference type="NCBI Taxonomy" id="2480810"/>
    <lineage>
        <taxon>Bacteria</taxon>
        <taxon>Pseudomonadati</taxon>
        <taxon>Pseudomonadota</taxon>
        <taxon>Gammaproteobacteria</taxon>
        <taxon>Lysobacterales</taxon>
        <taxon>Lysobacteraceae</taxon>
        <taxon>Pseudoxanthomonas</taxon>
    </lineage>
</organism>
<comment type="caution">
    <text evidence="1">The sequence shown here is derived from an EMBL/GenBank/DDBJ whole genome shotgun (WGS) entry which is preliminary data.</text>
</comment>
<sequence length="111" mass="11741">MSVQFLITTIIDVPSRAVSGNGYLAGEAPAAPSDPASPDGRFRILNVPSRGRVMVFERGTTVCVASVLTAADGTWRVPYLDTSLPFTVIGYDDSGAQNAAIQDWVYPVPAP</sequence>
<dbReference type="AlphaFoldDB" id="A0A4Q8M4W3"/>
<protein>
    <submittedName>
        <fullName evidence="1">Uncharacterized protein</fullName>
    </submittedName>
</protein>